<keyword evidence="6" id="KW-1185">Reference proteome</keyword>
<dbReference type="EMBL" id="JAOAOG010000173">
    <property type="protein sequence ID" value="KAJ6242694.1"/>
    <property type="molecule type" value="Genomic_DNA"/>
</dbReference>
<evidence type="ECO:0000256" key="4">
    <source>
        <dbReference type="SAM" id="MobiDB-lite"/>
    </source>
</evidence>
<gene>
    <name evidence="5" type="ORF">M0813_02542</name>
</gene>
<reference evidence="5" key="1">
    <citation type="submission" date="2022-08" db="EMBL/GenBank/DDBJ databases">
        <title>Novel sulfate-reducing endosymbionts in the free-living metamonad Anaeramoeba.</title>
        <authorList>
            <person name="Jerlstrom-Hultqvist J."/>
            <person name="Cepicka I."/>
            <person name="Gallot-Lavallee L."/>
            <person name="Salas-Leiva D."/>
            <person name="Curtis B.A."/>
            <person name="Zahonova K."/>
            <person name="Pipaliya S."/>
            <person name="Dacks J."/>
            <person name="Roger A.J."/>
        </authorList>
    </citation>
    <scope>NUCLEOTIDE SEQUENCE</scope>
    <source>
        <strain evidence="5">Schooner1</strain>
    </source>
</reference>
<protein>
    <recommendedName>
        <fullName evidence="7">GTP-binding protein</fullName>
    </recommendedName>
</protein>
<dbReference type="InterPro" id="IPR006762">
    <property type="entry name" value="Gtr1_RagA"/>
</dbReference>
<organism evidence="5 6">
    <name type="scientific">Anaeramoeba flamelloides</name>
    <dbReference type="NCBI Taxonomy" id="1746091"/>
    <lineage>
        <taxon>Eukaryota</taxon>
        <taxon>Metamonada</taxon>
        <taxon>Anaeramoebidae</taxon>
        <taxon>Anaeramoeba</taxon>
    </lineage>
</organism>
<keyword evidence="2" id="KW-0547">Nucleotide-binding</keyword>
<dbReference type="PANTHER" id="PTHR11259:SF2">
    <property type="entry name" value="GH16429P"/>
    <property type="match status" value="1"/>
</dbReference>
<dbReference type="SUPFAM" id="SSF52540">
    <property type="entry name" value="P-loop containing nucleoside triphosphate hydrolases"/>
    <property type="match status" value="1"/>
</dbReference>
<dbReference type="Proteomes" id="UP001150062">
    <property type="component" value="Unassembled WGS sequence"/>
</dbReference>
<name>A0ABQ8YDQ6_9EUKA</name>
<evidence type="ECO:0000256" key="2">
    <source>
        <dbReference type="ARBA" id="ARBA00022741"/>
    </source>
</evidence>
<evidence type="ECO:0000313" key="6">
    <source>
        <dbReference type="Proteomes" id="UP001150062"/>
    </source>
</evidence>
<comment type="similarity">
    <text evidence="1">Belongs to the GTR/RAG GTP-binding protein family.</text>
</comment>
<accession>A0ABQ8YDQ6</accession>
<dbReference type="Pfam" id="PF04670">
    <property type="entry name" value="Gtr1_RagA"/>
    <property type="match status" value="1"/>
</dbReference>
<evidence type="ECO:0000256" key="1">
    <source>
        <dbReference type="ARBA" id="ARBA00007756"/>
    </source>
</evidence>
<sequence length="429" mass="49759">MNLDDLTFQETIGNLYGESEIQNYDLEGEEELAEDLPKILILGNKQCGKSSIQKVLFQRMHPQETPTLESTRKITRQTIQTSPFVNFQVLEAPESIGFFETEFDLLGEFKNSNSIIYVLDVSQDLMTEIESLLKIINKSHQENKNLFYEIFLHKTDTLKDEEKEELKLKINKELKEQLQLQFEENDNGNEFEKEKENENEKEKEQEIKFQLYLTSIYDPSIFAAFSRVVQKLIKENKVLISLLDLLKNSCKIDRAFLFDIYSKIYIASDTAKFDLTSYEICSDTIDLVSDFSELYGYETKNNKKNKNKNKSKSKSKSKSKNEKKKKSKKKKKKNIDLDLDSDDLEINNSNQTEEQPPEGIITLESGQTIYVLQVINGVALVCILDNEVMKKKGIVFYNCKCFASSVKNVLTFDHQNVSKQFQKQIKKAF</sequence>
<evidence type="ECO:0000313" key="5">
    <source>
        <dbReference type="EMBL" id="KAJ6242694.1"/>
    </source>
</evidence>
<dbReference type="Gene3D" id="3.40.50.300">
    <property type="entry name" value="P-loop containing nucleotide triphosphate hydrolases"/>
    <property type="match status" value="1"/>
</dbReference>
<evidence type="ECO:0000256" key="3">
    <source>
        <dbReference type="ARBA" id="ARBA00023134"/>
    </source>
</evidence>
<dbReference type="Gene3D" id="3.30.450.190">
    <property type="match status" value="1"/>
</dbReference>
<dbReference type="PANTHER" id="PTHR11259">
    <property type="entry name" value="RAS-RELATED GTP BINDING RAG/GTR YEAST"/>
    <property type="match status" value="1"/>
</dbReference>
<dbReference type="InterPro" id="IPR027417">
    <property type="entry name" value="P-loop_NTPase"/>
</dbReference>
<evidence type="ECO:0008006" key="7">
    <source>
        <dbReference type="Google" id="ProtNLM"/>
    </source>
</evidence>
<proteinExistence type="inferred from homology"/>
<feature type="compositionally biased region" description="Basic residues" evidence="4">
    <location>
        <begin position="302"/>
        <end position="333"/>
    </location>
</feature>
<comment type="caution">
    <text evidence="5">The sequence shown here is derived from an EMBL/GenBank/DDBJ whole genome shotgun (WGS) entry which is preliminary data.</text>
</comment>
<feature type="region of interest" description="Disordered" evidence="4">
    <location>
        <begin position="301"/>
        <end position="333"/>
    </location>
</feature>
<keyword evidence="3" id="KW-0342">GTP-binding</keyword>